<keyword evidence="4" id="KW-0238">DNA-binding</keyword>
<protein>
    <submittedName>
        <fullName evidence="8">Sigma-70 family RNA polymerase sigma factor</fullName>
    </submittedName>
</protein>
<dbReference type="NCBIfam" id="TIGR02937">
    <property type="entry name" value="sigma70-ECF"/>
    <property type="match status" value="1"/>
</dbReference>
<dbReference type="PANTHER" id="PTHR43133">
    <property type="entry name" value="RNA POLYMERASE ECF-TYPE SIGMA FACTO"/>
    <property type="match status" value="1"/>
</dbReference>
<comment type="similarity">
    <text evidence="1">Belongs to the sigma-70 factor family. ECF subfamily.</text>
</comment>
<feature type="domain" description="RNA polymerase sigma-70 region 2" evidence="6">
    <location>
        <begin position="11"/>
        <end position="72"/>
    </location>
</feature>
<dbReference type="SUPFAM" id="SSF88946">
    <property type="entry name" value="Sigma2 domain of RNA polymerase sigma factors"/>
    <property type="match status" value="1"/>
</dbReference>
<reference evidence="8" key="1">
    <citation type="submission" date="2024-06" db="EMBL/GenBank/DDBJ databases">
        <title>Caulobacter inopinatus, sp. nov.</title>
        <authorList>
            <person name="Donachie S.P."/>
        </authorList>
    </citation>
    <scope>NUCLEOTIDE SEQUENCE</scope>
    <source>
        <strain evidence="8">73W</strain>
    </source>
</reference>
<sequence>MSQDGIMAAGYRDALLRLIRRRVRDAALSEDIAQDAYVRYLGREGPPAQEGWALIRTIALNLIRDHFRAGARRSFEPIDEEHPADGHTPESAVMLRERVEWFSRAVEAMPPLQREVFIRRRLHGQSAREAAAELGITPAAVDAHAARALVALQKGRGRSGWGGR</sequence>
<dbReference type="InterPro" id="IPR036388">
    <property type="entry name" value="WH-like_DNA-bd_sf"/>
</dbReference>
<dbReference type="RefSeq" id="WP_369062080.1">
    <property type="nucleotide sequence ID" value="NZ_CP158375.1"/>
</dbReference>
<evidence type="ECO:0000256" key="2">
    <source>
        <dbReference type="ARBA" id="ARBA00023015"/>
    </source>
</evidence>
<dbReference type="Pfam" id="PF08281">
    <property type="entry name" value="Sigma70_r4_2"/>
    <property type="match status" value="1"/>
</dbReference>
<evidence type="ECO:0000259" key="7">
    <source>
        <dbReference type="Pfam" id="PF08281"/>
    </source>
</evidence>
<evidence type="ECO:0000256" key="3">
    <source>
        <dbReference type="ARBA" id="ARBA00023082"/>
    </source>
</evidence>
<dbReference type="InterPro" id="IPR039425">
    <property type="entry name" value="RNA_pol_sigma-70-like"/>
</dbReference>
<dbReference type="GO" id="GO:0016987">
    <property type="term" value="F:sigma factor activity"/>
    <property type="evidence" value="ECO:0007669"/>
    <property type="project" value="UniProtKB-KW"/>
</dbReference>
<evidence type="ECO:0000256" key="1">
    <source>
        <dbReference type="ARBA" id="ARBA00010641"/>
    </source>
</evidence>
<keyword evidence="3" id="KW-0731">Sigma factor</keyword>
<evidence type="ECO:0000259" key="6">
    <source>
        <dbReference type="Pfam" id="PF04542"/>
    </source>
</evidence>
<feature type="domain" description="RNA polymerase sigma factor 70 region 4 type 2" evidence="7">
    <location>
        <begin position="101"/>
        <end position="152"/>
    </location>
</feature>
<dbReference type="EMBL" id="CP158375">
    <property type="protein sequence ID" value="XDO98291.1"/>
    <property type="molecule type" value="Genomic_DNA"/>
</dbReference>
<dbReference type="AlphaFoldDB" id="A0AB39KY22"/>
<gene>
    <name evidence="8" type="ORF">ABOZ73_07705</name>
</gene>
<dbReference type="InterPro" id="IPR013324">
    <property type="entry name" value="RNA_pol_sigma_r3/r4-like"/>
</dbReference>
<dbReference type="Pfam" id="PF04542">
    <property type="entry name" value="Sigma70_r2"/>
    <property type="match status" value="1"/>
</dbReference>
<dbReference type="InterPro" id="IPR013249">
    <property type="entry name" value="RNA_pol_sigma70_r4_t2"/>
</dbReference>
<dbReference type="GO" id="GO:0006352">
    <property type="term" value="P:DNA-templated transcription initiation"/>
    <property type="evidence" value="ECO:0007669"/>
    <property type="project" value="InterPro"/>
</dbReference>
<dbReference type="InterPro" id="IPR013325">
    <property type="entry name" value="RNA_pol_sigma_r2"/>
</dbReference>
<keyword evidence="5" id="KW-0804">Transcription</keyword>
<keyword evidence="2" id="KW-0805">Transcription regulation</keyword>
<proteinExistence type="inferred from homology"/>
<accession>A0AB39KY22</accession>
<dbReference type="SUPFAM" id="SSF88659">
    <property type="entry name" value="Sigma3 and sigma4 domains of RNA polymerase sigma factors"/>
    <property type="match status" value="1"/>
</dbReference>
<name>A0AB39KY22_9CAUL</name>
<evidence type="ECO:0000256" key="4">
    <source>
        <dbReference type="ARBA" id="ARBA00023125"/>
    </source>
</evidence>
<evidence type="ECO:0000313" key="8">
    <source>
        <dbReference type="EMBL" id="XDO98291.1"/>
    </source>
</evidence>
<dbReference type="InterPro" id="IPR007627">
    <property type="entry name" value="RNA_pol_sigma70_r2"/>
</dbReference>
<dbReference type="InterPro" id="IPR014284">
    <property type="entry name" value="RNA_pol_sigma-70_dom"/>
</dbReference>
<dbReference type="GO" id="GO:0003677">
    <property type="term" value="F:DNA binding"/>
    <property type="evidence" value="ECO:0007669"/>
    <property type="project" value="UniProtKB-KW"/>
</dbReference>
<dbReference type="Gene3D" id="1.10.10.10">
    <property type="entry name" value="Winged helix-like DNA-binding domain superfamily/Winged helix DNA-binding domain"/>
    <property type="match status" value="1"/>
</dbReference>
<dbReference type="Gene3D" id="1.10.1740.10">
    <property type="match status" value="1"/>
</dbReference>
<dbReference type="PANTHER" id="PTHR43133:SF8">
    <property type="entry name" value="RNA POLYMERASE SIGMA FACTOR HI_1459-RELATED"/>
    <property type="match status" value="1"/>
</dbReference>
<evidence type="ECO:0000256" key="5">
    <source>
        <dbReference type="ARBA" id="ARBA00023163"/>
    </source>
</evidence>
<organism evidence="8">
    <name type="scientific">Caulobacter sp. 73W</name>
    <dbReference type="NCBI Taxonomy" id="3161137"/>
    <lineage>
        <taxon>Bacteria</taxon>
        <taxon>Pseudomonadati</taxon>
        <taxon>Pseudomonadota</taxon>
        <taxon>Alphaproteobacteria</taxon>
        <taxon>Caulobacterales</taxon>
        <taxon>Caulobacteraceae</taxon>
        <taxon>Caulobacter</taxon>
    </lineage>
</organism>